<keyword evidence="3" id="KW-0812">Transmembrane</keyword>
<organism evidence="8 10">
    <name type="scientific">Fibrobacter intestinalis</name>
    <dbReference type="NCBI Taxonomy" id="28122"/>
    <lineage>
        <taxon>Bacteria</taxon>
        <taxon>Pseudomonadati</taxon>
        <taxon>Fibrobacterota</taxon>
        <taxon>Fibrobacteria</taxon>
        <taxon>Fibrobacterales</taxon>
        <taxon>Fibrobacteraceae</taxon>
        <taxon>Fibrobacter</taxon>
    </lineage>
</organism>
<proteinExistence type="predicted"/>
<evidence type="ECO:0000256" key="5">
    <source>
        <dbReference type="ARBA" id="ARBA00023136"/>
    </source>
</evidence>
<evidence type="ECO:0000256" key="2">
    <source>
        <dbReference type="ARBA" id="ARBA00022618"/>
    </source>
</evidence>
<evidence type="ECO:0000313" key="10">
    <source>
        <dbReference type="Proteomes" id="UP000184275"/>
    </source>
</evidence>
<keyword evidence="2 8" id="KW-0132">Cell division</keyword>
<reference evidence="9 11" key="3">
    <citation type="submission" date="2017-02" db="EMBL/GenBank/DDBJ databases">
        <authorList>
            <person name="Peterson S.W."/>
        </authorList>
    </citation>
    <scope>NUCLEOTIDE SEQUENCE [LARGE SCALE GENOMIC DNA]</scope>
    <source>
        <strain evidence="9 11">ATCC 43854</strain>
    </source>
</reference>
<keyword evidence="1" id="KW-1003">Cell membrane</keyword>
<dbReference type="InterPro" id="IPR023081">
    <property type="entry name" value="Cell_div_FtsB"/>
</dbReference>
<dbReference type="GO" id="GO:0030428">
    <property type="term" value="C:cell septum"/>
    <property type="evidence" value="ECO:0007669"/>
    <property type="project" value="TreeGrafter"/>
</dbReference>
<reference evidence="10" key="2">
    <citation type="submission" date="2016-11" db="EMBL/GenBank/DDBJ databases">
        <authorList>
            <person name="Varghese N."/>
            <person name="Submissions S."/>
        </authorList>
    </citation>
    <scope>NUCLEOTIDE SEQUENCE [LARGE SCALE GENOMIC DNA]</scope>
    <source>
        <strain evidence="10">UWOS</strain>
    </source>
</reference>
<dbReference type="PANTHER" id="PTHR37485:SF1">
    <property type="entry name" value="CELL DIVISION PROTEIN FTSB"/>
    <property type="match status" value="1"/>
</dbReference>
<evidence type="ECO:0000256" key="3">
    <source>
        <dbReference type="ARBA" id="ARBA00022692"/>
    </source>
</evidence>
<dbReference type="PANTHER" id="PTHR37485">
    <property type="entry name" value="CELL DIVISION PROTEIN FTSB"/>
    <property type="match status" value="1"/>
</dbReference>
<reference evidence="8" key="1">
    <citation type="submission" date="2016-11" db="EMBL/GenBank/DDBJ databases">
        <authorList>
            <person name="Jaros S."/>
            <person name="Januszkiewicz K."/>
            <person name="Wedrychowicz H."/>
        </authorList>
    </citation>
    <scope>NUCLEOTIDE SEQUENCE [LARGE SCALE GENOMIC DNA]</scope>
    <source>
        <strain evidence="8">UWOS</strain>
    </source>
</reference>
<evidence type="ECO:0000313" key="8">
    <source>
        <dbReference type="EMBL" id="SHK97911.1"/>
    </source>
</evidence>
<evidence type="ECO:0000313" key="9">
    <source>
        <dbReference type="EMBL" id="SJZ51741.1"/>
    </source>
</evidence>
<dbReference type="EMBL" id="FRAW01000027">
    <property type="protein sequence ID" value="SHK97911.1"/>
    <property type="molecule type" value="Genomic_DNA"/>
</dbReference>
<evidence type="ECO:0000256" key="7">
    <source>
        <dbReference type="SAM" id="Coils"/>
    </source>
</evidence>
<evidence type="ECO:0000256" key="4">
    <source>
        <dbReference type="ARBA" id="ARBA00022989"/>
    </source>
</evidence>
<evidence type="ECO:0000256" key="6">
    <source>
        <dbReference type="ARBA" id="ARBA00023306"/>
    </source>
</evidence>
<evidence type="ECO:0000313" key="11">
    <source>
        <dbReference type="Proteomes" id="UP000190449"/>
    </source>
</evidence>
<dbReference type="Pfam" id="PF04977">
    <property type="entry name" value="DivIC"/>
    <property type="match status" value="1"/>
</dbReference>
<dbReference type="EMBL" id="FUWU01000010">
    <property type="protein sequence ID" value="SJZ51741.1"/>
    <property type="molecule type" value="Genomic_DNA"/>
</dbReference>
<evidence type="ECO:0000256" key="1">
    <source>
        <dbReference type="ARBA" id="ARBA00022475"/>
    </source>
</evidence>
<name>A0A1M6WW84_9BACT</name>
<keyword evidence="6" id="KW-0131">Cell cycle</keyword>
<keyword evidence="4" id="KW-1133">Transmembrane helix</keyword>
<dbReference type="Proteomes" id="UP000190449">
    <property type="component" value="Unassembled WGS sequence"/>
</dbReference>
<protein>
    <submittedName>
        <fullName evidence="8">Cell division protein FtsB</fullName>
    </submittedName>
</protein>
<keyword evidence="10" id="KW-1185">Reference proteome</keyword>
<dbReference type="RefSeq" id="WP_158222140.1">
    <property type="nucleotide sequence ID" value="NZ_FUWU01000010.1"/>
</dbReference>
<keyword evidence="5" id="KW-0472">Membrane</keyword>
<dbReference type="InterPro" id="IPR007060">
    <property type="entry name" value="FtsL/DivIC"/>
</dbReference>
<dbReference type="GO" id="GO:0043093">
    <property type="term" value="P:FtsZ-dependent cytokinesis"/>
    <property type="evidence" value="ECO:0007669"/>
    <property type="project" value="TreeGrafter"/>
</dbReference>
<dbReference type="Proteomes" id="UP000184275">
    <property type="component" value="Unassembled WGS sequence"/>
</dbReference>
<dbReference type="AlphaFoldDB" id="A0A1M6WW84"/>
<keyword evidence="7" id="KW-0175">Coiled coil</keyword>
<sequence length="99" mass="11630">MNLQKKIFLFIAVGLIVVTASLAWTFSFGKIGLWRQQKMKNQVIRLEAEIDSLKTELEIRKHEEERLLKDSFYIESIARKNYGLSKKGEISYQFTSEKE</sequence>
<gene>
    <name evidence="9" type="ORF">SAMN02745108_00833</name>
    <name evidence="8" type="ORF">SAMN05720469_12727</name>
</gene>
<accession>A0A1T4LAY2</accession>
<dbReference type="STRING" id="28122.SAMN02745108_00833"/>
<accession>A0A1M6WW84</accession>
<feature type="coiled-coil region" evidence="7">
    <location>
        <begin position="36"/>
        <end position="63"/>
    </location>
</feature>